<dbReference type="PROSITE" id="PS00460">
    <property type="entry name" value="GLUTATHIONE_PEROXID_1"/>
    <property type="match status" value="1"/>
</dbReference>
<dbReference type="InterPro" id="IPR029759">
    <property type="entry name" value="GPX_AS"/>
</dbReference>
<dbReference type="GO" id="GO:0004601">
    <property type="term" value="F:peroxidase activity"/>
    <property type="evidence" value="ECO:0007669"/>
    <property type="project" value="UniProtKB-KW"/>
</dbReference>
<name>A0ABU5QI99_9BACT</name>
<proteinExistence type="inferred from homology"/>
<organism evidence="5 6">
    <name type="scientific">Arcicella aquatica</name>
    <dbReference type="NCBI Taxonomy" id="217141"/>
    <lineage>
        <taxon>Bacteria</taxon>
        <taxon>Pseudomonadati</taxon>
        <taxon>Bacteroidota</taxon>
        <taxon>Cytophagia</taxon>
        <taxon>Cytophagales</taxon>
        <taxon>Flectobacillaceae</taxon>
        <taxon>Arcicella</taxon>
    </lineage>
</organism>
<evidence type="ECO:0000256" key="3">
    <source>
        <dbReference type="ARBA" id="ARBA00023002"/>
    </source>
</evidence>
<comment type="similarity">
    <text evidence="1 4">Belongs to the glutathione peroxidase family.</text>
</comment>
<reference evidence="5 6" key="1">
    <citation type="submission" date="2023-12" db="EMBL/GenBank/DDBJ databases">
        <title>Novel species of the genus Arcicella isolated from rivers.</title>
        <authorList>
            <person name="Lu H."/>
        </authorList>
    </citation>
    <scope>NUCLEOTIDE SEQUENCE [LARGE SCALE GENOMIC DNA]</scope>
    <source>
        <strain evidence="5 6">LMG 21963</strain>
    </source>
</reference>
<evidence type="ECO:0000313" key="5">
    <source>
        <dbReference type="EMBL" id="MEA5256768.1"/>
    </source>
</evidence>
<dbReference type="RefSeq" id="WP_323246681.1">
    <property type="nucleotide sequence ID" value="NZ_JAYFUL010000002.1"/>
</dbReference>
<sequence>MFNTIKSIFRNVTEKNNIIARPKTAKAGKKSFYDLTIKNLTGKTTINFADFKGKKVLIINTASKCGYTPQYEDWQKFHEKFGDKVVVIGMPANNFLAQESGSASQIEEFCQVNYGVSFTITEKVSVSGKDKHPIYQWLSDENKNGWNNIEPSWNFCKYLINEKGELTHFFGSAIKPENPSFKKALAC</sequence>
<dbReference type="EMBL" id="JAYFUL010000002">
    <property type="protein sequence ID" value="MEA5256768.1"/>
    <property type="molecule type" value="Genomic_DNA"/>
</dbReference>
<dbReference type="InterPro" id="IPR000889">
    <property type="entry name" value="Glutathione_peroxidase"/>
</dbReference>
<dbReference type="PRINTS" id="PR01011">
    <property type="entry name" value="GLUTPROXDASE"/>
</dbReference>
<dbReference type="Pfam" id="PF00255">
    <property type="entry name" value="GSHPx"/>
    <property type="match status" value="1"/>
</dbReference>
<accession>A0ABU5QI99</accession>
<keyword evidence="3 4" id="KW-0560">Oxidoreductase</keyword>
<dbReference type="PANTHER" id="PTHR11592">
    <property type="entry name" value="GLUTATHIONE PEROXIDASE"/>
    <property type="match status" value="1"/>
</dbReference>
<evidence type="ECO:0000256" key="2">
    <source>
        <dbReference type="ARBA" id="ARBA00022559"/>
    </source>
</evidence>
<keyword evidence="6" id="KW-1185">Reference proteome</keyword>
<evidence type="ECO:0000256" key="4">
    <source>
        <dbReference type="RuleBase" id="RU000499"/>
    </source>
</evidence>
<dbReference type="Gene3D" id="3.40.30.10">
    <property type="entry name" value="Glutaredoxin"/>
    <property type="match status" value="1"/>
</dbReference>
<dbReference type="PIRSF" id="PIRSF000303">
    <property type="entry name" value="Glutathion_perox"/>
    <property type="match status" value="1"/>
</dbReference>
<comment type="caution">
    <text evidence="5">The sequence shown here is derived from an EMBL/GenBank/DDBJ whole genome shotgun (WGS) entry which is preliminary data.</text>
</comment>
<dbReference type="CDD" id="cd00340">
    <property type="entry name" value="GSH_Peroxidase"/>
    <property type="match status" value="1"/>
</dbReference>
<evidence type="ECO:0000256" key="1">
    <source>
        <dbReference type="ARBA" id="ARBA00006926"/>
    </source>
</evidence>
<dbReference type="InterPro" id="IPR036249">
    <property type="entry name" value="Thioredoxin-like_sf"/>
</dbReference>
<dbReference type="SUPFAM" id="SSF52833">
    <property type="entry name" value="Thioredoxin-like"/>
    <property type="match status" value="1"/>
</dbReference>
<keyword evidence="2 4" id="KW-0575">Peroxidase</keyword>
<dbReference type="PANTHER" id="PTHR11592:SF78">
    <property type="entry name" value="GLUTATHIONE PEROXIDASE"/>
    <property type="match status" value="1"/>
</dbReference>
<evidence type="ECO:0000313" key="6">
    <source>
        <dbReference type="Proteomes" id="UP001304671"/>
    </source>
</evidence>
<dbReference type="Proteomes" id="UP001304671">
    <property type="component" value="Unassembled WGS sequence"/>
</dbReference>
<dbReference type="PROSITE" id="PS51355">
    <property type="entry name" value="GLUTATHIONE_PEROXID_3"/>
    <property type="match status" value="1"/>
</dbReference>
<protein>
    <recommendedName>
        <fullName evidence="4">Glutathione peroxidase</fullName>
    </recommendedName>
</protein>
<gene>
    <name evidence="5" type="ORF">VB264_03160</name>
</gene>